<dbReference type="InterPro" id="IPR052722">
    <property type="entry name" value="PgpH_phosphodiesterase"/>
</dbReference>
<evidence type="ECO:0000256" key="1">
    <source>
        <dbReference type="SAM" id="Phobius"/>
    </source>
</evidence>
<dbReference type="Proteomes" id="UP000694308">
    <property type="component" value="Unassembled WGS sequence"/>
</dbReference>
<comment type="caution">
    <text evidence="3">The sequence shown here is derived from an EMBL/GenBank/DDBJ whole genome shotgun (WGS) entry which is preliminary data.</text>
</comment>
<dbReference type="Pfam" id="PF07697">
    <property type="entry name" value="7TMR-HDED"/>
    <property type="match status" value="1"/>
</dbReference>
<evidence type="ECO:0000313" key="4">
    <source>
        <dbReference type="Proteomes" id="UP000694308"/>
    </source>
</evidence>
<accession>A0A949TV69</accession>
<keyword evidence="1" id="KW-0812">Transmembrane</keyword>
<keyword evidence="4" id="KW-1185">Reference proteome</keyword>
<proteinExistence type="predicted"/>
<dbReference type="EMBL" id="JAEEGC010000037">
    <property type="protein sequence ID" value="MBV7273023.1"/>
    <property type="molecule type" value="Genomic_DNA"/>
</dbReference>
<dbReference type="Pfam" id="PF01966">
    <property type="entry name" value="HD"/>
    <property type="match status" value="1"/>
</dbReference>
<reference evidence="3" key="1">
    <citation type="submission" date="2020-12" db="EMBL/GenBank/DDBJ databases">
        <title>Clostridium thailandense sp. nov., a novel acetogenic bacterium isolated from peat land soil in Thailand.</title>
        <authorList>
            <person name="Chaikitkaew S."/>
            <person name="Birkeland N.K."/>
        </authorList>
    </citation>
    <scope>NUCLEOTIDE SEQUENCE</scope>
    <source>
        <strain evidence="3">PL3</strain>
    </source>
</reference>
<dbReference type="CDD" id="cd00077">
    <property type="entry name" value="HDc"/>
    <property type="match status" value="1"/>
</dbReference>
<evidence type="ECO:0000259" key="2">
    <source>
        <dbReference type="SMART" id="SM00471"/>
    </source>
</evidence>
<protein>
    <submittedName>
        <fullName evidence="3">HD family phosphohydrolase</fullName>
    </submittedName>
</protein>
<gene>
    <name evidence="3" type="ORF">I6U48_08870</name>
</gene>
<name>A0A949TV69_9CLOT</name>
<dbReference type="PANTHER" id="PTHR36442">
    <property type="entry name" value="CYCLIC-DI-AMP PHOSPHODIESTERASE PGPH"/>
    <property type="match status" value="1"/>
</dbReference>
<dbReference type="RefSeq" id="WP_218320055.1">
    <property type="nucleotide sequence ID" value="NZ_JAEEGC010000037.1"/>
</dbReference>
<dbReference type="InterPro" id="IPR011621">
    <property type="entry name" value="Metal-dep_PHydrolase_7TM_intra"/>
</dbReference>
<feature type="transmembrane region" description="Helical" evidence="1">
    <location>
        <begin position="268"/>
        <end position="290"/>
    </location>
</feature>
<feature type="transmembrane region" description="Helical" evidence="1">
    <location>
        <begin position="18"/>
        <end position="37"/>
    </location>
</feature>
<feature type="transmembrane region" description="Helical" evidence="1">
    <location>
        <begin position="302"/>
        <end position="320"/>
    </location>
</feature>
<dbReference type="InterPro" id="IPR006675">
    <property type="entry name" value="HDIG_dom"/>
</dbReference>
<feature type="transmembrane region" description="Helical" evidence="1">
    <location>
        <begin position="394"/>
        <end position="413"/>
    </location>
</feature>
<evidence type="ECO:0000313" key="3">
    <source>
        <dbReference type="EMBL" id="MBV7273023.1"/>
    </source>
</evidence>
<keyword evidence="1" id="KW-0472">Membrane</keyword>
<feature type="domain" description="HD/PDEase" evidence="2">
    <location>
        <begin position="474"/>
        <end position="632"/>
    </location>
</feature>
<dbReference type="InterPro" id="IPR006674">
    <property type="entry name" value="HD_domain"/>
</dbReference>
<dbReference type="Pfam" id="PF07698">
    <property type="entry name" value="7TM-7TMR_HD"/>
    <property type="match status" value="1"/>
</dbReference>
<dbReference type="InterPro" id="IPR011624">
    <property type="entry name" value="Metal-dep_PHydrolase_7TM_extra"/>
</dbReference>
<dbReference type="InterPro" id="IPR003607">
    <property type="entry name" value="HD/PDEase_dom"/>
</dbReference>
<feature type="transmembrane region" description="Helical" evidence="1">
    <location>
        <begin position="425"/>
        <end position="445"/>
    </location>
</feature>
<dbReference type="AlphaFoldDB" id="A0A949TV69"/>
<feature type="transmembrane region" description="Helical" evidence="1">
    <location>
        <begin position="354"/>
        <end position="382"/>
    </location>
</feature>
<dbReference type="NCBIfam" id="TIGR00277">
    <property type="entry name" value="HDIG"/>
    <property type="match status" value="1"/>
</dbReference>
<dbReference type="PANTHER" id="PTHR36442:SF1">
    <property type="entry name" value="CYCLIC-DI-AMP PHOSPHODIESTERASE PGPH"/>
    <property type="match status" value="1"/>
</dbReference>
<keyword evidence="1" id="KW-1133">Transmembrane helix</keyword>
<dbReference type="SMART" id="SM00471">
    <property type="entry name" value="HDc"/>
    <property type="match status" value="1"/>
</dbReference>
<feature type="transmembrane region" description="Helical" evidence="1">
    <location>
        <begin position="326"/>
        <end position="342"/>
    </location>
</feature>
<organism evidence="3 4">
    <name type="scientific">Clostridium thailandense</name>
    <dbReference type="NCBI Taxonomy" id="2794346"/>
    <lineage>
        <taxon>Bacteria</taxon>
        <taxon>Bacillati</taxon>
        <taxon>Bacillota</taxon>
        <taxon>Clostridia</taxon>
        <taxon>Eubacteriales</taxon>
        <taxon>Clostridiaceae</taxon>
        <taxon>Clostridium</taxon>
    </lineage>
</organism>
<sequence length="693" mass="78346">MKNISLNVLLSKEKANRVLTFILTFVFIYSVLFTTLVTKRYNLKEGDIARSDIKAPREVKDQISTEARIQQAVDSVPIQYSKKTEVKTDTVNKINSFFTRVSQIKDTSGDEKDKIQALKSGSEISLSDDDYLTLIKLNKEDIKTLENFLDKTMVDLYDNNNISDNSQKDNIDDIKKAQENILFTVNSSKISKSLKDVAVSIAYSQVAPNFFYDKEKTEELKNEAIKKVPPIMIKKDQIIVKEGEPITKYQIELLKDLGLLNDNSHFQWYIYISLSILILLVISVEWFYLYKYHEQVYNDTNTLMMINILSCISVLLARIFSVVSPFLIPLACVPMLFTLLVNHKISLTINVLNCILIAGAVDFNIEIIILATLNAVVGAIILKKMQQRNDILYSSLYIAIINVIFTFSVGFLLSNSIGDVTKRASYACVASILSGVLTIGLLPFLESTFDIVTTIKLLELSNPNNPLLKRLLIEAPGSYHHSILVGNLAEVAAEEVGGNPVLARVSAYYHDIGKIKRPYFFKENQLGNDNPHDKITANLSTLIITSHVKDGVDLSREYKIPKVIRDIIEQHHGKTLVKYFYVTAKNSSKNPESINEEEFRYPGPIPETKEAGIMMLADSVEAAVRSISDPTKSKIEEMVNNIIRDRLNEGQLDNCDLTLKDINKIKQAFFKVLTGIYHQRIEYPEEKPKNSNV</sequence>